<keyword evidence="12" id="KW-1185">Reference proteome</keyword>
<dbReference type="SMR" id="A0A445FBD4"/>
<dbReference type="EMBL" id="QZWG01000019">
    <property type="protein sequence ID" value="RZB46152.1"/>
    <property type="molecule type" value="Genomic_DNA"/>
</dbReference>
<dbReference type="CDD" id="cd00167">
    <property type="entry name" value="SANT"/>
    <property type="match status" value="2"/>
</dbReference>
<proteinExistence type="predicted"/>
<dbReference type="InterPro" id="IPR015495">
    <property type="entry name" value="Myb_TF_plants"/>
</dbReference>
<dbReference type="PANTHER" id="PTHR47999">
    <property type="entry name" value="TRANSCRIPTION FACTOR MYB8-RELATED-RELATED"/>
    <property type="match status" value="1"/>
</dbReference>
<evidence type="ECO:0000256" key="2">
    <source>
        <dbReference type="ARBA" id="ARBA00022737"/>
    </source>
</evidence>
<dbReference type="PROSITE" id="PS50090">
    <property type="entry name" value="MYB_LIKE"/>
    <property type="match status" value="2"/>
</dbReference>
<keyword evidence="2" id="KW-0677">Repeat</keyword>
<evidence type="ECO:0000256" key="1">
    <source>
        <dbReference type="ARBA" id="ARBA00004123"/>
    </source>
</evidence>
<evidence type="ECO:0000256" key="3">
    <source>
        <dbReference type="ARBA" id="ARBA00023015"/>
    </source>
</evidence>
<organism evidence="11 12">
    <name type="scientific">Glycine soja</name>
    <name type="common">Wild soybean</name>
    <dbReference type="NCBI Taxonomy" id="3848"/>
    <lineage>
        <taxon>Eukaryota</taxon>
        <taxon>Viridiplantae</taxon>
        <taxon>Streptophyta</taxon>
        <taxon>Embryophyta</taxon>
        <taxon>Tracheophyta</taxon>
        <taxon>Spermatophyta</taxon>
        <taxon>Magnoliopsida</taxon>
        <taxon>eudicotyledons</taxon>
        <taxon>Gunneridae</taxon>
        <taxon>Pentapetalae</taxon>
        <taxon>rosids</taxon>
        <taxon>fabids</taxon>
        <taxon>Fabales</taxon>
        <taxon>Fabaceae</taxon>
        <taxon>Papilionoideae</taxon>
        <taxon>50 kb inversion clade</taxon>
        <taxon>NPAAA clade</taxon>
        <taxon>indigoferoid/millettioid clade</taxon>
        <taxon>Phaseoleae</taxon>
        <taxon>Glycine</taxon>
        <taxon>Glycine subgen. Soja</taxon>
    </lineage>
</organism>
<evidence type="ECO:0000256" key="5">
    <source>
        <dbReference type="ARBA" id="ARBA00023159"/>
    </source>
</evidence>
<evidence type="ECO:0000256" key="6">
    <source>
        <dbReference type="ARBA" id="ARBA00023163"/>
    </source>
</evidence>
<feature type="domain" description="HTH myb-type" evidence="10">
    <location>
        <begin position="57"/>
        <end position="111"/>
    </location>
</feature>
<evidence type="ECO:0000313" key="11">
    <source>
        <dbReference type="EMBL" id="RZB46152.1"/>
    </source>
</evidence>
<dbReference type="FunFam" id="1.10.10.60:FF:000402">
    <property type="entry name" value="Transcription factor MYB113"/>
    <property type="match status" value="1"/>
</dbReference>
<dbReference type="Gramene" id="XM_028360381.1">
    <property type="protein sequence ID" value="XP_028216182.1"/>
    <property type="gene ID" value="LOC114398210"/>
</dbReference>
<accession>A0A445FBD4</accession>
<dbReference type="SUPFAM" id="SSF46689">
    <property type="entry name" value="Homeodomain-like"/>
    <property type="match status" value="1"/>
</dbReference>
<dbReference type="InterPro" id="IPR009057">
    <property type="entry name" value="Homeodomain-like_sf"/>
</dbReference>
<keyword evidence="4" id="KW-0238">DNA-binding</keyword>
<dbReference type="SMART" id="SM00717">
    <property type="entry name" value="SANT"/>
    <property type="match status" value="2"/>
</dbReference>
<dbReference type="InterPro" id="IPR017930">
    <property type="entry name" value="Myb_dom"/>
</dbReference>
<dbReference type="GO" id="GO:0005634">
    <property type="term" value="C:nucleus"/>
    <property type="evidence" value="ECO:0007669"/>
    <property type="project" value="UniProtKB-SubCell"/>
</dbReference>
<dbReference type="GO" id="GO:0080090">
    <property type="term" value="P:regulation of primary metabolic process"/>
    <property type="evidence" value="ECO:0007669"/>
    <property type="project" value="UniProtKB-ARBA"/>
</dbReference>
<dbReference type="Gene3D" id="1.10.10.60">
    <property type="entry name" value="Homeodomain-like"/>
    <property type="match status" value="2"/>
</dbReference>
<dbReference type="PANTHER" id="PTHR47999:SF24">
    <property type="entry name" value="TRANSCRIPTION FACTOR MYB90"/>
    <property type="match status" value="1"/>
</dbReference>
<evidence type="ECO:0000256" key="4">
    <source>
        <dbReference type="ARBA" id="ARBA00023125"/>
    </source>
</evidence>
<feature type="domain" description="HTH myb-type" evidence="10">
    <location>
        <begin position="7"/>
        <end position="56"/>
    </location>
</feature>
<dbReference type="FunFam" id="1.10.10.60:FF:000218">
    <property type="entry name" value="Myb transcription factor"/>
    <property type="match status" value="1"/>
</dbReference>
<keyword evidence="6" id="KW-0804">Transcription</keyword>
<feature type="compositionally biased region" description="Low complexity" evidence="8">
    <location>
        <begin position="142"/>
        <end position="154"/>
    </location>
</feature>
<sequence>MDGSACVRKGLWSEVEDTLLRTCVRQYGEGQWHLVPTRAGLNRCRKSCRLRWLNYLKPNIKRGEFTEDEVDLMQRLHNLLGNRWSLIAGRLPGRTPNDVKNYWNTYIRRKVSSSHKVVINEKQKKTTVKPHVVIKPKARTFSRPSPSGLRGSSVLREEGGESGAKHCSTHHQACAASSEYINNWSTDQWWKTMMHDKGDNLDNNQCLLGYQDEVGKLVKDNNCDENLASLTTQEGEFLIEGQNWSDFFLDTNL</sequence>
<dbReference type="Pfam" id="PF00249">
    <property type="entry name" value="Myb_DNA-binding"/>
    <property type="match status" value="2"/>
</dbReference>
<protein>
    <submittedName>
        <fullName evidence="11">Transcription factor MYB113</fullName>
    </submittedName>
</protein>
<comment type="caution">
    <text evidence="11">The sequence shown here is derived from an EMBL/GenBank/DDBJ whole genome shotgun (WGS) entry which is preliminary data.</text>
</comment>
<keyword evidence="3" id="KW-0805">Transcription regulation</keyword>
<feature type="domain" description="Myb-like" evidence="9">
    <location>
        <begin position="4"/>
        <end position="56"/>
    </location>
</feature>
<evidence type="ECO:0000256" key="8">
    <source>
        <dbReference type="SAM" id="MobiDB-lite"/>
    </source>
</evidence>
<reference evidence="11 12" key="1">
    <citation type="submission" date="2018-09" db="EMBL/GenBank/DDBJ databases">
        <title>A high-quality reference genome of wild soybean provides a powerful tool to mine soybean genomes.</title>
        <authorList>
            <person name="Xie M."/>
            <person name="Chung C.Y.L."/>
            <person name="Li M.-W."/>
            <person name="Wong F.-L."/>
            <person name="Chan T.-F."/>
            <person name="Lam H.-M."/>
        </authorList>
    </citation>
    <scope>NUCLEOTIDE SEQUENCE [LARGE SCALE GENOMIC DNA]</scope>
    <source>
        <strain evidence="12">cv. W05</strain>
        <tissue evidence="11">Hypocotyl of etiolated seedlings</tissue>
    </source>
</reference>
<evidence type="ECO:0000259" key="9">
    <source>
        <dbReference type="PROSITE" id="PS50090"/>
    </source>
</evidence>
<keyword evidence="7" id="KW-0539">Nucleus</keyword>
<dbReference type="GO" id="GO:0003677">
    <property type="term" value="F:DNA binding"/>
    <property type="evidence" value="ECO:0007669"/>
    <property type="project" value="UniProtKB-KW"/>
</dbReference>
<dbReference type="AlphaFoldDB" id="A0A445FBD4"/>
<dbReference type="Proteomes" id="UP000289340">
    <property type="component" value="Chromosome 19"/>
</dbReference>
<feature type="region of interest" description="Disordered" evidence="8">
    <location>
        <begin position="139"/>
        <end position="162"/>
    </location>
</feature>
<gene>
    <name evidence="11" type="ORF">D0Y65_050253</name>
</gene>
<evidence type="ECO:0000313" key="12">
    <source>
        <dbReference type="Proteomes" id="UP000289340"/>
    </source>
</evidence>
<dbReference type="InterPro" id="IPR001005">
    <property type="entry name" value="SANT/Myb"/>
</dbReference>
<keyword evidence="5" id="KW-0010">Activator</keyword>
<name>A0A445FBD4_GLYSO</name>
<evidence type="ECO:0000259" key="10">
    <source>
        <dbReference type="PROSITE" id="PS51294"/>
    </source>
</evidence>
<dbReference type="PROSITE" id="PS51294">
    <property type="entry name" value="HTH_MYB"/>
    <property type="match status" value="2"/>
</dbReference>
<evidence type="ECO:0000256" key="7">
    <source>
        <dbReference type="ARBA" id="ARBA00023242"/>
    </source>
</evidence>
<comment type="subcellular location">
    <subcellularLocation>
        <location evidence="1">Nucleus</location>
    </subcellularLocation>
</comment>
<feature type="domain" description="Myb-like" evidence="9">
    <location>
        <begin position="57"/>
        <end position="107"/>
    </location>
</feature>